<organism evidence="6 7">
    <name type="scientific">Tetrabaena socialis</name>
    <dbReference type="NCBI Taxonomy" id="47790"/>
    <lineage>
        <taxon>Eukaryota</taxon>
        <taxon>Viridiplantae</taxon>
        <taxon>Chlorophyta</taxon>
        <taxon>core chlorophytes</taxon>
        <taxon>Chlorophyceae</taxon>
        <taxon>CS clade</taxon>
        <taxon>Chlamydomonadales</taxon>
        <taxon>Tetrabaenaceae</taxon>
        <taxon>Tetrabaena</taxon>
    </lineage>
</organism>
<comment type="subcellular location">
    <subcellularLocation>
        <location evidence="1">Membrane</location>
        <topology evidence="1">Multi-pass membrane protein</topology>
    </subcellularLocation>
</comment>
<protein>
    <submittedName>
        <fullName evidence="6">Uncharacterized protein</fullName>
    </submittedName>
</protein>
<evidence type="ECO:0000256" key="2">
    <source>
        <dbReference type="ARBA" id="ARBA00022448"/>
    </source>
</evidence>
<dbReference type="EMBL" id="PGGS01000003">
    <property type="protein sequence ID" value="PNH12832.1"/>
    <property type="molecule type" value="Genomic_DNA"/>
</dbReference>
<dbReference type="PANTHER" id="PTHR48041:SF91">
    <property type="entry name" value="ABC TRANSPORTER G FAMILY MEMBER 28"/>
    <property type="match status" value="1"/>
</dbReference>
<name>A0A2J8AJY1_9CHLO</name>
<evidence type="ECO:0000256" key="5">
    <source>
        <dbReference type="ARBA" id="ARBA00023136"/>
    </source>
</evidence>
<dbReference type="OrthoDB" id="1720926at2759"/>
<dbReference type="InterPro" id="IPR050352">
    <property type="entry name" value="ABCG_transporters"/>
</dbReference>
<sequence length="80" mass="8612">MGGKDEPTSGLDAANSGSLIHLLHDLADESGMNIIAVLHQPRFASFEQLTSLLLLGPAGNVLFQGRPEICVLYFRTLGFE</sequence>
<evidence type="ECO:0000256" key="4">
    <source>
        <dbReference type="ARBA" id="ARBA00022989"/>
    </source>
</evidence>
<reference evidence="6 7" key="1">
    <citation type="journal article" date="2017" name="Mol. Biol. Evol.">
        <title>The 4-celled Tetrabaena socialis nuclear genome reveals the essential components for genetic control of cell number at the origin of multicellularity in the volvocine lineage.</title>
        <authorList>
            <person name="Featherston J."/>
            <person name="Arakaki Y."/>
            <person name="Hanschen E.R."/>
            <person name="Ferris P.J."/>
            <person name="Michod R.E."/>
            <person name="Olson B.J.S.C."/>
            <person name="Nozaki H."/>
            <person name="Durand P.M."/>
        </authorList>
    </citation>
    <scope>NUCLEOTIDE SEQUENCE [LARGE SCALE GENOMIC DNA]</scope>
    <source>
        <strain evidence="6 7">NIES-571</strain>
    </source>
</reference>
<dbReference type="AlphaFoldDB" id="A0A2J8AJY1"/>
<dbReference type="SUPFAM" id="SSF52540">
    <property type="entry name" value="P-loop containing nucleoside triphosphate hydrolases"/>
    <property type="match status" value="1"/>
</dbReference>
<evidence type="ECO:0000256" key="1">
    <source>
        <dbReference type="ARBA" id="ARBA00004141"/>
    </source>
</evidence>
<comment type="caution">
    <text evidence="6">The sequence shown here is derived from an EMBL/GenBank/DDBJ whole genome shotgun (WGS) entry which is preliminary data.</text>
</comment>
<keyword evidence="3" id="KW-0812">Transmembrane</keyword>
<proteinExistence type="predicted"/>
<keyword evidence="5" id="KW-0472">Membrane</keyword>
<keyword evidence="2" id="KW-0813">Transport</keyword>
<dbReference type="GO" id="GO:0016020">
    <property type="term" value="C:membrane"/>
    <property type="evidence" value="ECO:0007669"/>
    <property type="project" value="UniProtKB-SubCell"/>
</dbReference>
<accession>A0A2J8AJY1</accession>
<dbReference type="Gene3D" id="3.40.50.300">
    <property type="entry name" value="P-loop containing nucleotide triphosphate hydrolases"/>
    <property type="match status" value="1"/>
</dbReference>
<evidence type="ECO:0000313" key="7">
    <source>
        <dbReference type="Proteomes" id="UP000236333"/>
    </source>
</evidence>
<dbReference type="PANTHER" id="PTHR48041">
    <property type="entry name" value="ABC TRANSPORTER G FAMILY MEMBER 28"/>
    <property type="match status" value="1"/>
</dbReference>
<dbReference type="InterPro" id="IPR027417">
    <property type="entry name" value="P-loop_NTPase"/>
</dbReference>
<keyword evidence="7" id="KW-1185">Reference proteome</keyword>
<dbReference type="Proteomes" id="UP000236333">
    <property type="component" value="Unassembled WGS sequence"/>
</dbReference>
<evidence type="ECO:0000256" key="3">
    <source>
        <dbReference type="ARBA" id="ARBA00022692"/>
    </source>
</evidence>
<dbReference type="GO" id="GO:0042626">
    <property type="term" value="F:ATPase-coupled transmembrane transporter activity"/>
    <property type="evidence" value="ECO:0007669"/>
    <property type="project" value="TreeGrafter"/>
</dbReference>
<evidence type="ECO:0000313" key="6">
    <source>
        <dbReference type="EMBL" id="PNH12832.1"/>
    </source>
</evidence>
<gene>
    <name evidence="6" type="ORF">TSOC_000200</name>
</gene>
<keyword evidence="4" id="KW-1133">Transmembrane helix</keyword>